<dbReference type="Proteomes" id="UP001198034">
    <property type="component" value="Unassembled WGS sequence"/>
</dbReference>
<evidence type="ECO:0000313" key="2">
    <source>
        <dbReference type="EMBL" id="MCB5196578.1"/>
    </source>
</evidence>
<sequence length="77" mass="8521">MSVSELHRLLRKLTDLHANRAMGELNGVLWLLDGCSAQFALLIDALRSYTKTARLILVVLAVVLGGNPWALGNHHLY</sequence>
<comment type="caution">
    <text evidence="2">The sequence shown here is derived from an EMBL/GenBank/DDBJ whole genome shotgun (WGS) entry which is preliminary data.</text>
</comment>
<keyword evidence="1" id="KW-1133">Transmembrane helix</keyword>
<evidence type="ECO:0000313" key="3">
    <source>
        <dbReference type="Proteomes" id="UP001198034"/>
    </source>
</evidence>
<protein>
    <submittedName>
        <fullName evidence="2">Uncharacterized protein</fullName>
    </submittedName>
</protein>
<keyword evidence="1" id="KW-0472">Membrane</keyword>
<dbReference type="RefSeq" id="WP_226764321.1">
    <property type="nucleotide sequence ID" value="NZ_JAJAWG010000005.1"/>
</dbReference>
<feature type="transmembrane region" description="Helical" evidence="1">
    <location>
        <begin position="53"/>
        <end position="71"/>
    </location>
</feature>
<organism evidence="2 3">
    <name type="scientific">Deefgea salmonis</name>
    <dbReference type="NCBI Taxonomy" id="2875502"/>
    <lineage>
        <taxon>Bacteria</taxon>
        <taxon>Pseudomonadati</taxon>
        <taxon>Pseudomonadota</taxon>
        <taxon>Betaproteobacteria</taxon>
        <taxon>Neisseriales</taxon>
        <taxon>Chitinibacteraceae</taxon>
        <taxon>Deefgea</taxon>
    </lineage>
</organism>
<dbReference type="EMBL" id="JAJAWG010000005">
    <property type="protein sequence ID" value="MCB5196578.1"/>
    <property type="molecule type" value="Genomic_DNA"/>
</dbReference>
<proteinExistence type="predicted"/>
<accession>A0ABS8BLH0</accession>
<keyword evidence="1" id="KW-0812">Transmembrane</keyword>
<name>A0ABS8BLH0_9NEIS</name>
<gene>
    <name evidence="2" type="ORF">LG219_09885</name>
</gene>
<evidence type="ECO:0000256" key="1">
    <source>
        <dbReference type="SAM" id="Phobius"/>
    </source>
</evidence>
<keyword evidence="3" id="KW-1185">Reference proteome</keyword>
<reference evidence="2 3" key="1">
    <citation type="submission" date="2021-10" db="EMBL/GenBank/DDBJ databases">
        <authorList>
            <person name="Chen M."/>
        </authorList>
    </citation>
    <scope>NUCLEOTIDE SEQUENCE [LARGE SCALE GENOMIC DNA]</scope>
    <source>
        <strain evidence="2 3">H3-26</strain>
    </source>
</reference>